<protein>
    <submittedName>
        <fullName evidence="3">Peptidoglycan L-alanyl-D-glutamate endopeptidase CwlK</fullName>
    </submittedName>
</protein>
<dbReference type="InterPro" id="IPR039561">
    <property type="entry name" value="Peptidase_M15C"/>
</dbReference>
<keyword evidence="1" id="KW-0472">Membrane</keyword>
<name>A0A4R6TVJ0_9BACI</name>
<comment type="caution">
    <text evidence="3">The sequence shown here is derived from an EMBL/GenBank/DDBJ whole genome shotgun (WGS) entry which is preliminary data.</text>
</comment>
<keyword evidence="4" id="KW-1185">Reference proteome</keyword>
<dbReference type="EMBL" id="SNYJ01000019">
    <property type="protein sequence ID" value="TDQ36263.1"/>
    <property type="molecule type" value="Genomic_DNA"/>
</dbReference>
<dbReference type="PANTHER" id="PTHR34385">
    <property type="entry name" value="D-ALANYL-D-ALANINE CARBOXYPEPTIDASE"/>
    <property type="match status" value="1"/>
</dbReference>
<dbReference type="InterPro" id="IPR052179">
    <property type="entry name" value="DD-CPase-like"/>
</dbReference>
<dbReference type="RefSeq" id="WP_243740234.1">
    <property type="nucleotide sequence ID" value="NZ_SNYJ01000019.1"/>
</dbReference>
<dbReference type="PANTHER" id="PTHR34385:SF1">
    <property type="entry name" value="PEPTIDOGLYCAN L-ALANYL-D-GLUTAMATE ENDOPEPTIDASE CWLK"/>
    <property type="match status" value="1"/>
</dbReference>
<dbReference type="SUPFAM" id="SSF55166">
    <property type="entry name" value="Hedgehog/DD-peptidase"/>
    <property type="match status" value="1"/>
</dbReference>
<proteinExistence type="predicted"/>
<feature type="transmembrane region" description="Helical" evidence="1">
    <location>
        <begin position="6"/>
        <end position="24"/>
    </location>
</feature>
<keyword evidence="1" id="KW-0812">Transmembrane</keyword>
<evidence type="ECO:0000259" key="2">
    <source>
        <dbReference type="Pfam" id="PF13539"/>
    </source>
</evidence>
<organism evidence="3 4">
    <name type="scientific">Aureibacillus halotolerans</name>
    <dbReference type="NCBI Taxonomy" id="1508390"/>
    <lineage>
        <taxon>Bacteria</taxon>
        <taxon>Bacillati</taxon>
        <taxon>Bacillota</taxon>
        <taxon>Bacilli</taxon>
        <taxon>Bacillales</taxon>
        <taxon>Bacillaceae</taxon>
        <taxon>Aureibacillus</taxon>
    </lineage>
</organism>
<accession>A0A4R6TVJ0</accession>
<dbReference type="AlphaFoldDB" id="A0A4R6TVJ0"/>
<evidence type="ECO:0000313" key="3">
    <source>
        <dbReference type="EMBL" id="TDQ36263.1"/>
    </source>
</evidence>
<feature type="domain" description="Peptidase M15C" evidence="2">
    <location>
        <begin position="100"/>
        <end position="168"/>
    </location>
</feature>
<dbReference type="Proteomes" id="UP000295632">
    <property type="component" value="Unassembled WGS sequence"/>
</dbReference>
<keyword evidence="1" id="KW-1133">Transmembrane helix</keyword>
<sequence>MPFSRILFLMLCVICIVIFVRYCAPSDMPFSRQPLLEQLKEEAPAKGLHPAVEEKKNRLIEQTLAIGIPILITDGYRSVEEQDRIYAKGRTAPGNIVTHAKGGESLHNYGLAIDFALKIPDGNVVWDLERDGNQNGTSDWMEVVAIAKGLGFEWGGDWPQFKDYPHFQFIPDDIR</sequence>
<dbReference type="InterPro" id="IPR009045">
    <property type="entry name" value="Zn_M74/Hedgehog-like"/>
</dbReference>
<dbReference type="CDD" id="cd14845">
    <property type="entry name" value="L-Ala-D-Glu_peptidase_like"/>
    <property type="match status" value="1"/>
</dbReference>
<reference evidence="3 4" key="1">
    <citation type="submission" date="2019-03" db="EMBL/GenBank/DDBJ databases">
        <title>Genomic Encyclopedia of Type Strains, Phase IV (KMG-IV): sequencing the most valuable type-strain genomes for metagenomic binning, comparative biology and taxonomic classification.</title>
        <authorList>
            <person name="Goeker M."/>
        </authorList>
    </citation>
    <scope>NUCLEOTIDE SEQUENCE [LARGE SCALE GENOMIC DNA]</scope>
    <source>
        <strain evidence="3 4">DSM 28697</strain>
    </source>
</reference>
<dbReference type="GO" id="GO:0008233">
    <property type="term" value="F:peptidase activity"/>
    <property type="evidence" value="ECO:0007669"/>
    <property type="project" value="InterPro"/>
</dbReference>
<gene>
    <name evidence="3" type="ORF">EV213_11952</name>
</gene>
<evidence type="ECO:0000256" key="1">
    <source>
        <dbReference type="SAM" id="Phobius"/>
    </source>
</evidence>
<evidence type="ECO:0000313" key="4">
    <source>
        <dbReference type="Proteomes" id="UP000295632"/>
    </source>
</evidence>
<dbReference type="Gene3D" id="3.30.1380.10">
    <property type="match status" value="1"/>
</dbReference>
<dbReference type="Pfam" id="PF13539">
    <property type="entry name" value="Peptidase_M15_4"/>
    <property type="match status" value="1"/>
</dbReference>